<dbReference type="GO" id="GO:0016747">
    <property type="term" value="F:acyltransferase activity, transferring groups other than amino-acyl groups"/>
    <property type="evidence" value="ECO:0007669"/>
    <property type="project" value="InterPro"/>
</dbReference>
<sequence>MDAPAAIRIEAADYACRHEQLHALRRAVFVDEQRVPMELETDELDPLSHHVIALDAAGQVVGTGRLTPQRRIGRMAVAAGWRNRDVGAALLQALVAEAGRRGWDEVSLHAQLGARNFYVRNGFLPEGTEFEEAGIVHQTMRRRLDGPMHVQDPAQGTAAATAVAHRARRRLLLHCRGGDAPLLGQPPVLQALRRFASARHDKQALVLLHDGDLQALPAALLALMQRLPSVFVLRGPADPADAAATSAAILNDTGDCYFRPMGERPDGELSLDSPARALAHETRFQRMWERAHDCPGLRALGI</sequence>
<dbReference type="Pfam" id="PF25559">
    <property type="entry name" value="DUF7931"/>
    <property type="match status" value="1"/>
</dbReference>
<evidence type="ECO:0000259" key="3">
    <source>
        <dbReference type="PROSITE" id="PS51186"/>
    </source>
</evidence>
<dbReference type="STRING" id="659018.ABB34_02640"/>
<dbReference type="PROSITE" id="PS51186">
    <property type="entry name" value="GNAT"/>
    <property type="match status" value="1"/>
</dbReference>
<dbReference type="InterPro" id="IPR050832">
    <property type="entry name" value="Bact_Acetyltransf"/>
</dbReference>
<dbReference type="InterPro" id="IPR057691">
    <property type="entry name" value="DUF7931"/>
</dbReference>
<name>A0A0R0E0X0_9GAMM</name>
<accession>A0A0R0E0X0</accession>
<dbReference type="CDD" id="cd04301">
    <property type="entry name" value="NAT_SF"/>
    <property type="match status" value="1"/>
</dbReference>
<feature type="domain" description="N-acetyltransferase" evidence="3">
    <location>
        <begin position="7"/>
        <end position="145"/>
    </location>
</feature>
<gene>
    <name evidence="4" type="ORF">ABB34_02640</name>
</gene>
<dbReference type="Proteomes" id="UP000050940">
    <property type="component" value="Unassembled WGS sequence"/>
</dbReference>
<reference evidence="4 5" key="1">
    <citation type="submission" date="2015-05" db="EMBL/GenBank/DDBJ databases">
        <title>Genome sequencing and analysis of members of genus Stenotrophomonas.</title>
        <authorList>
            <person name="Patil P.P."/>
            <person name="Midha S."/>
            <person name="Patil P.B."/>
        </authorList>
    </citation>
    <scope>NUCLEOTIDE SEQUENCE [LARGE SCALE GENOMIC DNA]</scope>
    <source>
        <strain evidence="4 5">JCM 16244</strain>
    </source>
</reference>
<dbReference type="InterPro" id="IPR000182">
    <property type="entry name" value="GNAT_dom"/>
</dbReference>
<proteinExistence type="predicted"/>
<keyword evidence="5" id="KW-1185">Reference proteome</keyword>
<evidence type="ECO:0000313" key="5">
    <source>
        <dbReference type="Proteomes" id="UP000050940"/>
    </source>
</evidence>
<dbReference type="RefSeq" id="WP_057639692.1">
    <property type="nucleotide sequence ID" value="NZ_LDJP01000012.1"/>
</dbReference>
<keyword evidence="1 4" id="KW-0808">Transferase</keyword>
<dbReference type="PANTHER" id="PTHR43877">
    <property type="entry name" value="AMINOALKYLPHOSPHONATE N-ACETYLTRANSFERASE-RELATED-RELATED"/>
    <property type="match status" value="1"/>
</dbReference>
<dbReference type="PATRIC" id="fig|659018.3.peg.388"/>
<dbReference type="PANTHER" id="PTHR43877:SF1">
    <property type="entry name" value="ACETYLTRANSFERASE"/>
    <property type="match status" value="1"/>
</dbReference>
<organism evidence="4 5">
    <name type="scientific">Stenotrophomonas daejeonensis</name>
    <dbReference type="NCBI Taxonomy" id="659018"/>
    <lineage>
        <taxon>Bacteria</taxon>
        <taxon>Pseudomonadati</taxon>
        <taxon>Pseudomonadota</taxon>
        <taxon>Gammaproteobacteria</taxon>
        <taxon>Lysobacterales</taxon>
        <taxon>Lysobacteraceae</taxon>
        <taxon>Stenotrophomonas</taxon>
    </lineage>
</organism>
<dbReference type="Pfam" id="PF13673">
    <property type="entry name" value="Acetyltransf_10"/>
    <property type="match status" value="1"/>
</dbReference>
<evidence type="ECO:0000256" key="2">
    <source>
        <dbReference type="ARBA" id="ARBA00023315"/>
    </source>
</evidence>
<dbReference type="Gene3D" id="3.40.630.30">
    <property type="match status" value="1"/>
</dbReference>
<protein>
    <submittedName>
        <fullName evidence="4">Acetyltransferase</fullName>
    </submittedName>
</protein>
<dbReference type="EMBL" id="LDJP01000012">
    <property type="protein sequence ID" value="KRG87883.1"/>
    <property type="molecule type" value="Genomic_DNA"/>
</dbReference>
<evidence type="ECO:0000313" key="4">
    <source>
        <dbReference type="EMBL" id="KRG87883.1"/>
    </source>
</evidence>
<keyword evidence="2" id="KW-0012">Acyltransferase</keyword>
<dbReference type="SUPFAM" id="SSF55729">
    <property type="entry name" value="Acyl-CoA N-acyltransferases (Nat)"/>
    <property type="match status" value="1"/>
</dbReference>
<dbReference type="InterPro" id="IPR016181">
    <property type="entry name" value="Acyl_CoA_acyltransferase"/>
</dbReference>
<comment type="caution">
    <text evidence="4">The sequence shown here is derived from an EMBL/GenBank/DDBJ whole genome shotgun (WGS) entry which is preliminary data.</text>
</comment>
<evidence type="ECO:0000256" key="1">
    <source>
        <dbReference type="ARBA" id="ARBA00022679"/>
    </source>
</evidence>
<dbReference type="AlphaFoldDB" id="A0A0R0E0X0"/>
<dbReference type="OrthoDB" id="9796171at2"/>